<keyword evidence="3" id="KW-1185">Reference proteome</keyword>
<reference evidence="2" key="1">
    <citation type="journal article" date="2014" name="Int. J. Syst. Evol. Microbiol.">
        <title>Complete genome sequence of Corynebacterium casei LMG S-19264T (=DSM 44701T), isolated from a smear-ripened cheese.</title>
        <authorList>
            <consortium name="US DOE Joint Genome Institute (JGI-PGF)"/>
            <person name="Walter F."/>
            <person name="Albersmeier A."/>
            <person name="Kalinowski J."/>
            <person name="Ruckert C."/>
        </authorList>
    </citation>
    <scope>NUCLEOTIDE SEQUENCE</scope>
    <source>
        <strain evidence="2">CGMCC 1.7081</strain>
    </source>
</reference>
<feature type="region of interest" description="Disordered" evidence="1">
    <location>
        <begin position="94"/>
        <end position="117"/>
    </location>
</feature>
<protein>
    <submittedName>
        <fullName evidence="2">Uncharacterized protein</fullName>
    </submittedName>
</protein>
<dbReference type="Proteomes" id="UP000611500">
    <property type="component" value="Unassembled WGS sequence"/>
</dbReference>
<comment type="caution">
    <text evidence="2">The sequence shown here is derived from an EMBL/GenBank/DDBJ whole genome shotgun (WGS) entry which is preliminary data.</text>
</comment>
<reference evidence="2" key="2">
    <citation type="submission" date="2020-09" db="EMBL/GenBank/DDBJ databases">
        <authorList>
            <person name="Sun Q."/>
            <person name="Zhou Y."/>
        </authorList>
    </citation>
    <scope>NUCLEOTIDE SEQUENCE</scope>
    <source>
        <strain evidence="2">CGMCC 1.7081</strain>
    </source>
</reference>
<proteinExistence type="predicted"/>
<sequence length="117" mass="12604">MLLGLQVCQSFFPVTLEAANGDLIQMVICGPEGLHTVTIDLSDGEVTDGEENNGPTAEITGKCPFCIVGLPGSFALPELVAQKAEYHRIRYGLTHETQAHPRPAPRVRQIRAPPLTA</sequence>
<gene>
    <name evidence="2" type="ORF">GCM10010961_34740</name>
</gene>
<dbReference type="AlphaFoldDB" id="A0A8J3MET9"/>
<evidence type="ECO:0000313" key="3">
    <source>
        <dbReference type="Proteomes" id="UP000611500"/>
    </source>
</evidence>
<dbReference type="EMBL" id="BNAP01000022">
    <property type="protein sequence ID" value="GHG98994.1"/>
    <property type="molecule type" value="Genomic_DNA"/>
</dbReference>
<evidence type="ECO:0000256" key="1">
    <source>
        <dbReference type="SAM" id="MobiDB-lite"/>
    </source>
</evidence>
<evidence type="ECO:0000313" key="2">
    <source>
        <dbReference type="EMBL" id="GHG98994.1"/>
    </source>
</evidence>
<name>A0A8J3MET9_9RHOB</name>
<accession>A0A8J3MET9</accession>
<organism evidence="2 3">
    <name type="scientific">Pseudodonghicola xiamenensis</name>
    <dbReference type="NCBI Taxonomy" id="337702"/>
    <lineage>
        <taxon>Bacteria</taxon>
        <taxon>Pseudomonadati</taxon>
        <taxon>Pseudomonadota</taxon>
        <taxon>Alphaproteobacteria</taxon>
        <taxon>Rhodobacterales</taxon>
        <taxon>Paracoccaceae</taxon>
        <taxon>Pseudodonghicola</taxon>
    </lineage>
</organism>